<dbReference type="PANTHER" id="PTHR37299">
    <property type="entry name" value="TRANSCRIPTIONAL REGULATOR-RELATED"/>
    <property type="match status" value="1"/>
</dbReference>
<dbReference type="PROSITE" id="PS50110">
    <property type="entry name" value="RESPONSE_REGULATORY"/>
    <property type="match status" value="1"/>
</dbReference>
<comment type="function">
    <text evidence="4">Required for high-level post-exponential phase expression of a series of secreted proteins.</text>
</comment>
<dbReference type="InterPro" id="IPR007492">
    <property type="entry name" value="LytTR_DNA-bd_dom"/>
</dbReference>
<feature type="domain" description="HTH LytTR-type" evidence="7">
    <location>
        <begin position="151"/>
        <end position="253"/>
    </location>
</feature>
<keyword evidence="2" id="KW-0902">Two-component regulatory system</keyword>
<dbReference type="InterPro" id="IPR001789">
    <property type="entry name" value="Sig_transdc_resp-reg_receiver"/>
</dbReference>
<sequence length="268" mass="30394">MITNRTTLKIFILEDDAAFLRFIEKTLRNYIMIEELHAEIKIATQSATELLNAIDLQQINDSFFLLDIDIPGSSINGIDIANIVRKHSLYADIMFITSHTEQALAILSQKILPLDLVDKSVPAEVETRLRTNLVQGIKRLRSRQLESPRLFSYQIGANLFSLPLDDVLYIQTVLGTPSTLELHAKHETTTFPGNLKEVASRYPTLFRCHRSFLLNPLHVHKLNASGRFVYMDNQDKLDVSIRKVSALRRLMAAANRSHAEDNNLADDA</sequence>
<dbReference type="AlphaFoldDB" id="A0A0R1EZL1"/>
<dbReference type="GO" id="GO:0003677">
    <property type="term" value="F:DNA binding"/>
    <property type="evidence" value="ECO:0007669"/>
    <property type="project" value="InterPro"/>
</dbReference>
<dbReference type="SMART" id="SM00448">
    <property type="entry name" value="REC"/>
    <property type="match status" value="1"/>
</dbReference>
<evidence type="ECO:0000256" key="4">
    <source>
        <dbReference type="ARBA" id="ARBA00037164"/>
    </source>
</evidence>
<feature type="domain" description="Response regulatory" evidence="6">
    <location>
        <begin position="9"/>
        <end position="134"/>
    </location>
</feature>
<reference evidence="8 9" key="1">
    <citation type="journal article" date="2015" name="Genome Announc.">
        <title>Expanding the biotechnology potential of lactobacilli through comparative genomics of 213 strains and associated genera.</title>
        <authorList>
            <person name="Sun Z."/>
            <person name="Harris H.M."/>
            <person name="McCann A."/>
            <person name="Guo C."/>
            <person name="Argimon S."/>
            <person name="Zhang W."/>
            <person name="Yang X."/>
            <person name="Jeffery I.B."/>
            <person name="Cooney J.C."/>
            <person name="Kagawa T.F."/>
            <person name="Liu W."/>
            <person name="Song Y."/>
            <person name="Salvetti E."/>
            <person name="Wrobel A."/>
            <person name="Rasinkangas P."/>
            <person name="Parkhill J."/>
            <person name="Rea M.C."/>
            <person name="O'Sullivan O."/>
            <person name="Ritari J."/>
            <person name="Douillard F.P."/>
            <person name="Paul Ross R."/>
            <person name="Yang R."/>
            <person name="Briner A.E."/>
            <person name="Felis G.E."/>
            <person name="de Vos W.M."/>
            <person name="Barrangou R."/>
            <person name="Klaenhammer T.R."/>
            <person name="Caufield P.W."/>
            <person name="Cui Y."/>
            <person name="Zhang H."/>
            <person name="O'Toole P.W."/>
        </authorList>
    </citation>
    <scope>NUCLEOTIDE SEQUENCE [LARGE SCALE GENOMIC DNA]</scope>
    <source>
        <strain evidence="8 9">DSM 20178</strain>
    </source>
</reference>
<protein>
    <submittedName>
        <fullName evidence="8">Response regulator</fullName>
    </submittedName>
</protein>
<evidence type="ECO:0000313" key="8">
    <source>
        <dbReference type="EMBL" id="KRK11975.1"/>
    </source>
</evidence>
<dbReference type="SMART" id="SM00850">
    <property type="entry name" value="LytTR"/>
    <property type="match status" value="1"/>
</dbReference>
<dbReference type="Gene3D" id="3.40.50.2300">
    <property type="match status" value="1"/>
</dbReference>
<dbReference type="Pfam" id="PF04397">
    <property type="entry name" value="LytTR"/>
    <property type="match status" value="1"/>
</dbReference>
<evidence type="ECO:0000256" key="3">
    <source>
        <dbReference type="ARBA" id="ARBA00023159"/>
    </source>
</evidence>
<evidence type="ECO:0000259" key="6">
    <source>
        <dbReference type="PROSITE" id="PS50110"/>
    </source>
</evidence>
<evidence type="ECO:0000256" key="5">
    <source>
        <dbReference type="PROSITE-ProRule" id="PRU00169"/>
    </source>
</evidence>
<feature type="modified residue" description="4-aspartylphosphate" evidence="5">
    <location>
        <position position="67"/>
    </location>
</feature>
<dbReference type="EMBL" id="AZCT01000012">
    <property type="protein sequence ID" value="KRK11975.1"/>
    <property type="molecule type" value="Genomic_DNA"/>
</dbReference>
<dbReference type="PANTHER" id="PTHR37299:SF3">
    <property type="entry name" value="STAGE 0 SPORULATION PROTEIN A HOMOLOG"/>
    <property type="match status" value="1"/>
</dbReference>
<name>A0A0R1EZL1_LACZE</name>
<organism evidence="8 9">
    <name type="scientific">Lacticaseibacillus zeae DSM 20178 = KCTC 3804</name>
    <dbReference type="NCBI Taxonomy" id="1423816"/>
    <lineage>
        <taxon>Bacteria</taxon>
        <taxon>Bacillati</taxon>
        <taxon>Bacillota</taxon>
        <taxon>Bacilli</taxon>
        <taxon>Lactobacillales</taxon>
        <taxon>Lactobacillaceae</taxon>
        <taxon>Lacticaseibacillus</taxon>
    </lineage>
</organism>
<proteinExistence type="predicted"/>
<dbReference type="eggNOG" id="COG3279">
    <property type="taxonomic scope" value="Bacteria"/>
</dbReference>
<evidence type="ECO:0000313" key="9">
    <source>
        <dbReference type="Proteomes" id="UP000051984"/>
    </source>
</evidence>
<comment type="caution">
    <text evidence="8">The sequence shown here is derived from an EMBL/GenBank/DDBJ whole genome shotgun (WGS) entry which is preliminary data.</text>
</comment>
<dbReference type="PATRIC" id="fig|1423816.3.peg.773"/>
<gene>
    <name evidence="8" type="ORF">FD51_GL000764</name>
</gene>
<evidence type="ECO:0000259" key="7">
    <source>
        <dbReference type="PROSITE" id="PS50930"/>
    </source>
</evidence>
<dbReference type="Gene3D" id="2.40.50.1020">
    <property type="entry name" value="LytTr DNA-binding domain"/>
    <property type="match status" value="1"/>
</dbReference>
<dbReference type="SUPFAM" id="SSF52172">
    <property type="entry name" value="CheY-like"/>
    <property type="match status" value="1"/>
</dbReference>
<dbReference type="Proteomes" id="UP000051984">
    <property type="component" value="Unassembled WGS sequence"/>
</dbReference>
<dbReference type="PROSITE" id="PS50930">
    <property type="entry name" value="HTH_LYTTR"/>
    <property type="match status" value="1"/>
</dbReference>
<dbReference type="InterPro" id="IPR011006">
    <property type="entry name" value="CheY-like_superfamily"/>
</dbReference>
<keyword evidence="1" id="KW-0963">Cytoplasm</keyword>
<keyword evidence="5" id="KW-0597">Phosphoprotein</keyword>
<keyword evidence="3" id="KW-0010">Activator</keyword>
<dbReference type="GO" id="GO:0000156">
    <property type="term" value="F:phosphorelay response regulator activity"/>
    <property type="evidence" value="ECO:0007669"/>
    <property type="project" value="InterPro"/>
</dbReference>
<evidence type="ECO:0000256" key="1">
    <source>
        <dbReference type="ARBA" id="ARBA00022490"/>
    </source>
</evidence>
<accession>A0A0R1EZL1</accession>
<dbReference type="InterPro" id="IPR046947">
    <property type="entry name" value="LytR-like"/>
</dbReference>
<evidence type="ECO:0000256" key="2">
    <source>
        <dbReference type="ARBA" id="ARBA00023012"/>
    </source>
</evidence>
<dbReference type="RefSeq" id="WP_010492348.1">
    <property type="nucleotide sequence ID" value="NZ_AZCT01000012.1"/>
</dbReference>